<evidence type="ECO:0000313" key="1">
    <source>
        <dbReference type="EMBL" id="CAE6497293.1"/>
    </source>
</evidence>
<gene>
    <name evidence="1" type="ORF">NMYAN_150075</name>
</gene>
<proteinExistence type="predicted"/>
<reference evidence="1" key="1">
    <citation type="submission" date="2021-02" db="EMBL/GenBank/DDBJ databases">
        <authorList>
            <person name="Han P."/>
        </authorList>
    </citation>
    <scope>NUCLEOTIDE SEQUENCE</scope>
    <source>
        <strain evidence="1">Nitrosomonas nitrosa 18-3D</strain>
    </source>
</reference>
<dbReference type="AlphaFoldDB" id="A0A8H8Z098"/>
<name>A0A8H8Z098_9PROT</name>
<evidence type="ECO:0000313" key="2">
    <source>
        <dbReference type="Proteomes" id="UP000601736"/>
    </source>
</evidence>
<dbReference type="EMBL" id="CAJNAP010000007">
    <property type="protein sequence ID" value="CAE6497293.1"/>
    <property type="molecule type" value="Genomic_DNA"/>
</dbReference>
<accession>A0A8H8Z098</accession>
<organism evidence="1 2">
    <name type="scientific">Nitrosomonas nitrosa</name>
    <dbReference type="NCBI Taxonomy" id="52442"/>
    <lineage>
        <taxon>Bacteria</taxon>
        <taxon>Pseudomonadati</taxon>
        <taxon>Pseudomonadota</taxon>
        <taxon>Betaproteobacteria</taxon>
        <taxon>Nitrosomonadales</taxon>
        <taxon>Nitrosomonadaceae</taxon>
        <taxon>Nitrosomonas</taxon>
    </lineage>
</organism>
<sequence>MTDLTGVLHVQSPYQELTVISRENILTELLDIDFNFFLIYLT</sequence>
<dbReference type="Proteomes" id="UP000601736">
    <property type="component" value="Unassembled WGS sequence"/>
</dbReference>
<protein>
    <submittedName>
        <fullName evidence="1">Uncharacterized protein</fullName>
    </submittedName>
</protein>
<comment type="caution">
    <text evidence="1">The sequence shown here is derived from an EMBL/GenBank/DDBJ whole genome shotgun (WGS) entry which is preliminary data.</text>
</comment>